<dbReference type="Pfam" id="PF01547">
    <property type="entry name" value="SBP_bac_1"/>
    <property type="match status" value="1"/>
</dbReference>
<dbReference type="RefSeq" id="WP_190442364.1">
    <property type="nucleotide sequence ID" value="NZ_JAMPKM010000068.1"/>
</dbReference>
<evidence type="ECO:0000313" key="5">
    <source>
        <dbReference type="EMBL" id="MEP0821090.1"/>
    </source>
</evidence>
<evidence type="ECO:0000313" key="6">
    <source>
        <dbReference type="Proteomes" id="UP001464891"/>
    </source>
</evidence>
<evidence type="ECO:0000256" key="2">
    <source>
        <dbReference type="ARBA" id="ARBA00022448"/>
    </source>
</evidence>
<dbReference type="Proteomes" id="UP001464891">
    <property type="component" value="Unassembled WGS sequence"/>
</dbReference>
<keyword evidence="6" id="KW-1185">Reference proteome</keyword>
<dbReference type="InterPro" id="IPR006059">
    <property type="entry name" value="SBP"/>
</dbReference>
<name>A0ABV0JJ57_9CYAN</name>
<protein>
    <submittedName>
        <fullName evidence="5">ABC transporter substrate-binding protein</fullName>
    </submittedName>
</protein>
<dbReference type="Gene3D" id="3.40.190.10">
    <property type="entry name" value="Periplasmic binding protein-like II"/>
    <property type="match status" value="2"/>
</dbReference>
<feature type="transmembrane region" description="Helical" evidence="4">
    <location>
        <begin position="21"/>
        <end position="42"/>
    </location>
</feature>
<keyword evidence="4" id="KW-0812">Transmembrane</keyword>
<evidence type="ECO:0000256" key="1">
    <source>
        <dbReference type="ARBA" id="ARBA00008520"/>
    </source>
</evidence>
<keyword evidence="4" id="KW-1133">Transmembrane helix</keyword>
<keyword evidence="4" id="KW-0472">Membrane</keyword>
<keyword evidence="2" id="KW-0813">Transport</keyword>
<comment type="caution">
    <text evidence="5">The sequence shown here is derived from an EMBL/GenBank/DDBJ whole genome shotgun (WGS) entry which is preliminary data.</text>
</comment>
<sequence length="437" mass="49247">MKAIPQFLKKLSKLFEQLHKPQFLGVVAGVQLVILLLLWFTWPKAPITLTFVVPAPESQHWSRLIQDFQAQNPDIQIQLVEGAYTTNEVEAIYTSALQTGSSIYDLIYLDIIWTPKFAAAGWLSNLSDHVSSNDLAPFLIDDIEAGRYQGALYRIPFRTDVGMLYYRKDLLQQIGELAPSTFAELVQVSQQLQQQQQVRWGYVWQGQQYEGLVAMFAEVLAGYGGFWINPEIGEVGLDQAPAIQAVEFLRDTLQLGISPAETTTYDEEESFEKFQQGEVAFLRNWPYIWPRVEAMKTLQGKVGIKPMVHAPGYRSAACKGGWGLGIARNAKHPEAAWRAIQFFTSAESQRRFVLQSGYLPTRRDLFIDPAIAQKYPHFPSLLQVLEHPVLRPSIPQYDQASQILQRHLSAALTGQSSAAATMQAAAKETRRLLAKSY</sequence>
<dbReference type="PANTHER" id="PTHR43649:SF34">
    <property type="entry name" value="ABC TRANSPORTER PERIPLASMIC-BINDING PROTEIN YCJN-RELATED"/>
    <property type="match status" value="1"/>
</dbReference>
<evidence type="ECO:0000256" key="3">
    <source>
        <dbReference type="ARBA" id="ARBA00022729"/>
    </source>
</evidence>
<reference evidence="5 6" key="1">
    <citation type="submission" date="2022-04" db="EMBL/GenBank/DDBJ databases">
        <title>Positive selection, recombination, and allopatry shape intraspecific diversity of widespread and dominant cyanobacteria.</title>
        <authorList>
            <person name="Wei J."/>
            <person name="Shu W."/>
            <person name="Hu C."/>
        </authorList>
    </citation>
    <scope>NUCLEOTIDE SEQUENCE [LARGE SCALE GENOMIC DNA]</scope>
    <source>
        <strain evidence="5 6">GB2-A4</strain>
    </source>
</reference>
<comment type="similarity">
    <text evidence="1">Belongs to the bacterial solute-binding protein 1 family.</text>
</comment>
<organism evidence="5 6">
    <name type="scientific">Trichocoleus desertorum GB2-A4</name>
    <dbReference type="NCBI Taxonomy" id="2933944"/>
    <lineage>
        <taxon>Bacteria</taxon>
        <taxon>Bacillati</taxon>
        <taxon>Cyanobacteriota</taxon>
        <taxon>Cyanophyceae</taxon>
        <taxon>Leptolyngbyales</taxon>
        <taxon>Trichocoleusaceae</taxon>
        <taxon>Trichocoleus</taxon>
    </lineage>
</organism>
<proteinExistence type="inferred from homology"/>
<dbReference type="InterPro" id="IPR050490">
    <property type="entry name" value="Bact_solute-bd_prot1"/>
</dbReference>
<dbReference type="EMBL" id="JAMPKM010000068">
    <property type="protein sequence ID" value="MEP0821090.1"/>
    <property type="molecule type" value="Genomic_DNA"/>
</dbReference>
<dbReference type="SUPFAM" id="SSF53850">
    <property type="entry name" value="Periplasmic binding protein-like II"/>
    <property type="match status" value="1"/>
</dbReference>
<accession>A0ABV0JJ57</accession>
<gene>
    <name evidence="5" type="ORF">NC998_29015</name>
</gene>
<dbReference type="PANTHER" id="PTHR43649">
    <property type="entry name" value="ARABINOSE-BINDING PROTEIN-RELATED"/>
    <property type="match status" value="1"/>
</dbReference>
<keyword evidence="3" id="KW-0732">Signal</keyword>
<evidence type="ECO:0000256" key="4">
    <source>
        <dbReference type="SAM" id="Phobius"/>
    </source>
</evidence>
<dbReference type="CDD" id="cd14750">
    <property type="entry name" value="PBP2_TMBP"/>
    <property type="match status" value="1"/>
</dbReference>